<dbReference type="PANTHER" id="PTHR35908">
    <property type="entry name" value="HYPOTHETICAL FUSION PROTEIN"/>
    <property type="match status" value="1"/>
</dbReference>
<dbReference type="EMBL" id="BAAAME010000010">
    <property type="protein sequence ID" value="GAA1751726.1"/>
    <property type="molecule type" value="Genomic_DNA"/>
</dbReference>
<keyword evidence="3" id="KW-1185">Reference proteome</keyword>
<name>A0ABN2KAD1_9ACTN</name>
<reference evidence="2 3" key="1">
    <citation type="journal article" date="2019" name="Int. J. Syst. Evol. Microbiol.">
        <title>The Global Catalogue of Microorganisms (GCM) 10K type strain sequencing project: providing services to taxonomists for standard genome sequencing and annotation.</title>
        <authorList>
            <consortium name="The Broad Institute Genomics Platform"/>
            <consortium name="The Broad Institute Genome Sequencing Center for Infectious Disease"/>
            <person name="Wu L."/>
            <person name="Ma J."/>
        </authorList>
    </citation>
    <scope>NUCLEOTIDE SEQUENCE [LARGE SCALE GENOMIC DNA]</scope>
    <source>
        <strain evidence="2 3">JCM 13518</strain>
    </source>
</reference>
<protein>
    <submittedName>
        <fullName evidence="2">VOC family protein</fullName>
    </submittedName>
</protein>
<dbReference type="InterPro" id="IPR029068">
    <property type="entry name" value="Glyas_Bleomycin-R_OHBP_Dase"/>
</dbReference>
<dbReference type="PANTHER" id="PTHR35908:SF1">
    <property type="entry name" value="CONSERVED PROTEIN"/>
    <property type="match status" value="1"/>
</dbReference>
<feature type="domain" description="Glyoxalase-like" evidence="1">
    <location>
        <begin position="9"/>
        <end position="105"/>
    </location>
</feature>
<feature type="domain" description="Glyoxalase-like" evidence="1">
    <location>
        <begin position="117"/>
        <end position="221"/>
    </location>
</feature>
<comment type="caution">
    <text evidence="2">The sequence shown here is derived from an EMBL/GenBank/DDBJ whole genome shotgun (WGS) entry which is preliminary data.</text>
</comment>
<dbReference type="Proteomes" id="UP001501057">
    <property type="component" value="Unassembled WGS sequence"/>
</dbReference>
<dbReference type="CDD" id="cd06587">
    <property type="entry name" value="VOC"/>
    <property type="match status" value="1"/>
</dbReference>
<organism evidence="2 3">
    <name type="scientific">Aeromicrobium alkaliterrae</name>
    <dbReference type="NCBI Taxonomy" id="302168"/>
    <lineage>
        <taxon>Bacteria</taxon>
        <taxon>Bacillati</taxon>
        <taxon>Actinomycetota</taxon>
        <taxon>Actinomycetes</taxon>
        <taxon>Propionibacteriales</taxon>
        <taxon>Nocardioidaceae</taxon>
        <taxon>Aeromicrobium</taxon>
    </lineage>
</organism>
<dbReference type="SUPFAM" id="SSF54593">
    <property type="entry name" value="Glyoxalase/Bleomycin resistance protein/Dihydroxybiphenyl dioxygenase"/>
    <property type="match status" value="2"/>
</dbReference>
<dbReference type="InterPro" id="IPR041581">
    <property type="entry name" value="Glyoxalase_6"/>
</dbReference>
<gene>
    <name evidence="2" type="ORF">GCM10009710_34370</name>
</gene>
<dbReference type="RefSeq" id="WP_344203863.1">
    <property type="nucleotide sequence ID" value="NZ_BAAAME010000010.1"/>
</dbReference>
<evidence type="ECO:0000259" key="1">
    <source>
        <dbReference type="Pfam" id="PF18029"/>
    </source>
</evidence>
<evidence type="ECO:0000313" key="2">
    <source>
        <dbReference type="EMBL" id="GAA1751726.1"/>
    </source>
</evidence>
<accession>A0ABN2KAD1</accession>
<dbReference type="Pfam" id="PF18029">
    <property type="entry name" value="Glyoxalase_6"/>
    <property type="match status" value="2"/>
</dbReference>
<sequence>MTLVTWKDLVIDAVDAPSSAEFWAERLGLRRELFDDGDDAVLRGDDPGQTVWINPVPEEKTVKNRVHIDVRGSLADQGGLRRLSEPGQFSWTTFADPEGHEFCVFDSDSVTAFKALEVDAVDHASIAAWWADVVGGDLTHHPDHGYSSLENVPGMPGEGFDFAPVPEAKTVKNRVHWDVVLQPGVTTDDLVARGASVLRPPLDDEPWTVMADPEGNEFCVFPPRE</sequence>
<proteinExistence type="predicted"/>
<evidence type="ECO:0000313" key="3">
    <source>
        <dbReference type="Proteomes" id="UP001501057"/>
    </source>
</evidence>
<dbReference type="Gene3D" id="3.10.180.10">
    <property type="entry name" value="2,3-Dihydroxybiphenyl 1,2-Dioxygenase, domain 1"/>
    <property type="match status" value="2"/>
</dbReference>